<name>A0ABX0JBJ6_9BACL</name>
<gene>
    <name evidence="1" type="ORF">G9U52_26280</name>
</gene>
<evidence type="ECO:0000313" key="1">
    <source>
        <dbReference type="EMBL" id="NHN33323.1"/>
    </source>
</evidence>
<keyword evidence="2" id="KW-1185">Reference proteome</keyword>
<sequence length="311" mass="36438">MIIERLIKWFQRITSVHEVILNSDNNLIEAKIEHREEIPEDIHIEEVNLAYSEITIEDEVFLTKDEMLAAMEEAYQLELEMDIDYQQEASFEEPFQNIKSTRSMHLEIAIYPNQMRELLNSSRFCCDRLEEKQSDRNYSLNILENCEISTIPRFVKQGLPVETCPFCKSDLFADGEYTLTYVYDPLKLAESLSIGDCDVCNQDNRIVNYLHDEFGFHVLNTCKFGCDDVCSDPSWLDGNLTFNVISLTRVEQGHMDSRWQLKLQDSNSNQIEKCIIRRDTETAEELLNEIHSCTAHHQLSRLDLKHKIYYD</sequence>
<protein>
    <recommendedName>
        <fullName evidence="3">YgiT-type zinc finger domain-containing protein</fullName>
    </recommendedName>
</protein>
<evidence type="ECO:0000313" key="2">
    <source>
        <dbReference type="Proteomes" id="UP001165962"/>
    </source>
</evidence>
<dbReference type="EMBL" id="JAAOIW010000011">
    <property type="protein sequence ID" value="NHN33323.1"/>
    <property type="molecule type" value="Genomic_DNA"/>
</dbReference>
<accession>A0ABX0JBJ6</accession>
<proteinExistence type="predicted"/>
<dbReference type="Proteomes" id="UP001165962">
    <property type="component" value="Unassembled WGS sequence"/>
</dbReference>
<dbReference type="RefSeq" id="WP_166153430.1">
    <property type="nucleotide sequence ID" value="NZ_JAAOIW010000011.1"/>
</dbReference>
<comment type="caution">
    <text evidence="1">The sequence shown here is derived from an EMBL/GenBank/DDBJ whole genome shotgun (WGS) entry which is preliminary data.</text>
</comment>
<reference evidence="1" key="1">
    <citation type="submission" date="2020-03" db="EMBL/GenBank/DDBJ databases">
        <title>Draft sequencing of Paenibacilllus sp. S3N08.</title>
        <authorList>
            <person name="Kim D.-U."/>
        </authorList>
    </citation>
    <scope>NUCLEOTIDE SEQUENCE</scope>
    <source>
        <strain evidence="1">S3N08</strain>
    </source>
</reference>
<organism evidence="1 2">
    <name type="scientific">Paenibacillus agricola</name>
    <dbReference type="NCBI Taxonomy" id="2716264"/>
    <lineage>
        <taxon>Bacteria</taxon>
        <taxon>Bacillati</taxon>
        <taxon>Bacillota</taxon>
        <taxon>Bacilli</taxon>
        <taxon>Bacillales</taxon>
        <taxon>Paenibacillaceae</taxon>
        <taxon>Paenibacillus</taxon>
    </lineage>
</organism>
<evidence type="ECO:0008006" key="3">
    <source>
        <dbReference type="Google" id="ProtNLM"/>
    </source>
</evidence>